<keyword evidence="2" id="KW-1185">Reference proteome</keyword>
<accession>A0AA42B8B7</accession>
<reference evidence="1 2" key="1">
    <citation type="journal article" date="2013" name="Antonie Van Leeuwenhoek">
        <title>Echinimonas agarilytica gen. nov., sp. nov., a new gammaproteobacterium isolated from the sea urchin Strongylocentrotus intermedius.</title>
        <authorList>
            <person name="Nedashkovskaya O.I."/>
            <person name="Stenkova A.M."/>
            <person name="Zhukova N.V."/>
            <person name="Van Trappen S."/>
            <person name="Lee J.S."/>
            <person name="Kim S.B."/>
        </authorList>
    </citation>
    <scope>NUCLEOTIDE SEQUENCE [LARGE SCALE GENOMIC DNA]</scope>
    <source>
        <strain evidence="1 2">KMM 6351</strain>
    </source>
</reference>
<dbReference type="Pfam" id="PF04325">
    <property type="entry name" value="DUF465"/>
    <property type="match status" value="1"/>
</dbReference>
<protein>
    <submittedName>
        <fullName evidence="1">YdcH family protein</fullName>
    </submittedName>
</protein>
<dbReference type="RefSeq" id="WP_251261721.1">
    <property type="nucleotide sequence ID" value="NZ_JAMQGP010000004.1"/>
</dbReference>
<dbReference type="InterPro" id="IPR038444">
    <property type="entry name" value="DUF465_sf"/>
</dbReference>
<dbReference type="EMBL" id="JAMQGP010000004">
    <property type="protein sequence ID" value="MCM2680303.1"/>
    <property type="molecule type" value="Genomic_DNA"/>
</dbReference>
<dbReference type="Gene3D" id="6.10.280.50">
    <property type="match status" value="1"/>
</dbReference>
<name>A0AA42B8B7_9GAMM</name>
<gene>
    <name evidence="1" type="ORF">NAF29_11560</name>
</gene>
<evidence type="ECO:0000313" key="2">
    <source>
        <dbReference type="Proteomes" id="UP001165393"/>
    </source>
</evidence>
<dbReference type="InterPro" id="IPR007420">
    <property type="entry name" value="DUF465"/>
</dbReference>
<evidence type="ECO:0000313" key="1">
    <source>
        <dbReference type="EMBL" id="MCM2680303.1"/>
    </source>
</evidence>
<dbReference type="AlphaFoldDB" id="A0AA42B8B7"/>
<sequence>MLGESHSLIHDFPESKDTINALISADPTFAKDAKTYHQLDEEIRKLELKGAPIEDDAMHTLKHNRSVLKDSLYQRIIAA</sequence>
<organism evidence="1 2">
    <name type="scientific">Echinimonas agarilytica</name>
    <dbReference type="NCBI Taxonomy" id="1215918"/>
    <lineage>
        <taxon>Bacteria</taxon>
        <taxon>Pseudomonadati</taxon>
        <taxon>Pseudomonadota</taxon>
        <taxon>Gammaproteobacteria</taxon>
        <taxon>Alteromonadales</taxon>
        <taxon>Echinimonadaceae</taxon>
        <taxon>Echinimonas</taxon>
    </lineage>
</organism>
<proteinExistence type="predicted"/>
<comment type="caution">
    <text evidence="1">The sequence shown here is derived from an EMBL/GenBank/DDBJ whole genome shotgun (WGS) entry which is preliminary data.</text>
</comment>
<dbReference type="Proteomes" id="UP001165393">
    <property type="component" value="Unassembled WGS sequence"/>
</dbReference>